<evidence type="ECO:0000256" key="2">
    <source>
        <dbReference type="ARBA" id="ARBA00022723"/>
    </source>
</evidence>
<dbReference type="GO" id="GO:0042802">
    <property type="term" value="F:identical protein binding"/>
    <property type="evidence" value="ECO:0007669"/>
    <property type="project" value="UniProtKB-ARBA"/>
</dbReference>
<organism evidence="7 8">
    <name type="scientific">Leucobacter komagatae</name>
    <dbReference type="NCBI Taxonomy" id="55969"/>
    <lineage>
        <taxon>Bacteria</taxon>
        <taxon>Bacillati</taxon>
        <taxon>Actinomycetota</taxon>
        <taxon>Actinomycetes</taxon>
        <taxon>Micrococcales</taxon>
        <taxon>Microbacteriaceae</taxon>
        <taxon>Leucobacter</taxon>
    </lineage>
</organism>
<proteinExistence type="inferred from homology"/>
<dbReference type="SUPFAM" id="SSF53927">
    <property type="entry name" value="Cytidine deaminase-like"/>
    <property type="match status" value="1"/>
</dbReference>
<dbReference type="AlphaFoldDB" id="A0A542Y5M8"/>
<dbReference type="GO" id="GO:0055086">
    <property type="term" value="P:nucleobase-containing small molecule metabolic process"/>
    <property type="evidence" value="ECO:0007669"/>
    <property type="project" value="UniProtKB-ARBA"/>
</dbReference>
<evidence type="ECO:0000256" key="1">
    <source>
        <dbReference type="ARBA" id="ARBA00006576"/>
    </source>
</evidence>
<dbReference type="OrthoDB" id="9795347at2"/>
<evidence type="ECO:0000313" key="8">
    <source>
        <dbReference type="Proteomes" id="UP000319094"/>
    </source>
</evidence>
<gene>
    <name evidence="7" type="ORF">FB468_1411</name>
</gene>
<reference evidence="7 8" key="1">
    <citation type="submission" date="2019-06" db="EMBL/GenBank/DDBJ databases">
        <title>Sequencing the genomes of 1000 actinobacteria strains.</title>
        <authorList>
            <person name="Klenk H.-P."/>
        </authorList>
    </citation>
    <scope>NUCLEOTIDE SEQUENCE [LARGE SCALE GENOMIC DNA]</scope>
    <source>
        <strain evidence="7 8">DSM 8803</strain>
    </source>
</reference>
<keyword evidence="4" id="KW-0862">Zinc</keyword>
<dbReference type="InterPro" id="IPR016192">
    <property type="entry name" value="APOBEC/CMP_deaminase_Zn-bd"/>
</dbReference>
<dbReference type="EMBL" id="VFON01000001">
    <property type="protein sequence ID" value="TQL43390.1"/>
    <property type="molecule type" value="Genomic_DNA"/>
</dbReference>
<name>A0A542Y5M8_9MICO</name>
<evidence type="ECO:0000313" key="7">
    <source>
        <dbReference type="EMBL" id="TQL43390.1"/>
    </source>
</evidence>
<evidence type="ECO:0000256" key="3">
    <source>
        <dbReference type="ARBA" id="ARBA00022801"/>
    </source>
</evidence>
<feature type="region of interest" description="Disordered" evidence="5">
    <location>
        <begin position="1"/>
        <end position="26"/>
    </location>
</feature>
<dbReference type="PROSITE" id="PS51747">
    <property type="entry name" value="CYT_DCMP_DEAMINASES_2"/>
    <property type="match status" value="1"/>
</dbReference>
<evidence type="ECO:0000256" key="5">
    <source>
        <dbReference type="SAM" id="MobiDB-lite"/>
    </source>
</evidence>
<dbReference type="InterPro" id="IPR050202">
    <property type="entry name" value="Cyt/Deoxycyt_deaminase"/>
</dbReference>
<dbReference type="RefSeq" id="WP_141886714.1">
    <property type="nucleotide sequence ID" value="NZ_BAAAUY010000010.1"/>
</dbReference>
<dbReference type="GO" id="GO:0005829">
    <property type="term" value="C:cytosol"/>
    <property type="evidence" value="ECO:0007669"/>
    <property type="project" value="TreeGrafter"/>
</dbReference>
<comment type="caution">
    <text evidence="7">The sequence shown here is derived from an EMBL/GenBank/DDBJ whole genome shotgun (WGS) entry which is preliminary data.</text>
</comment>
<comment type="similarity">
    <text evidence="1">Belongs to the cytidine and deoxycytidylate deaminase family.</text>
</comment>
<keyword evidence="3" id="KW-0378">Hydrolase</keyword>
<dbReference type="GO" id="GO:0004126">
    <property type="term" value="F:cytidine deaminase activity"/>
    <property type="evidence" value="ECO:0007669"/>
    <property type="project" value="TreeGrafter"/>
</dbReference>
<keyword evidence="2" id="KW-0479">Metal-binding</keyword>
<sequence>MTQKHSASEAHSTSEAHSADPDPTPAALTAADAELIEAASALLTRVHDPGAVRVAAAARGESGALYLGVSLATPRVKVCAESAAVANAKIGGDVAITRIVSVGLAPDDVPHVINPCGVCRELIPKFGSDLRVLTDVGEGRVEALAPGALLPMPWIRARSYDD</sequence>
<dbReference type="PROSITE" id="PS00903">
    <property type="entry name" value="CYT_DCMP_DEAMINASES_1"/>
    <property type="match status" value="1"/>
</dbReference>
<feature type="compositionally biased region" description="Basic and acidic residues" evidence="5">
    <location>
        <begin position="1"/>
        <end position="20"/>
    </location>
</feature>
<accession>A0A542Y5M8</accession>
<dbReference type="PANTHER" id="PTHR11644">
    <property type="entry name" value="CYTIDINE DEAMINASE"/>
    <property type="match status" value="1"/>
</dbReference>
<dbReference type="Gene3D" id="3.40.140.10">
    <property type="entry name" value="Cytidine Deaminase, domain 2"/>
    <property type="match status" value="1"/>
</dbReference>
<dbReference type="CDD" id="cd01283">
    <property type="entry name" value="cytidine_deaminase"/>
    <property type="match status" value="1"/>
</dbReference>
<protein>
    <submittedName>
        <fullName evidence="7">Cytidine deaminase</fullName>
    </submittedName>
</protein>
<dbReference type="PANTHER" id="PTHR11644:SF2">
    <property type="entry name" value="CYTIDINE DEAMINASE"/>
    <property type="match status" value="1"/>
</dbReference>
<dbReference type="Proteomes" id="UP000319094">
    <property type="component" value="Unassembled WGS sequence"/>
</dbReference>
<dbReference type="InterPro" id="IPR002125">
    <property type="entry name" value="CMP_dCMP_dom"/>
</dbReference>
<dbReference type="GO" id="GO:0072527">
    <property type="term" value="P:pyrimidine-containing compound metabolic process"/>
    <property type="evidence" value="ECO:0007669"/>
    <property type="project" value="UniProtKB-ARBA"/>
</dbReference>
<keyword evidence="8" id="KW-1185">Reference proteome</keyword>
<evidence type="ECO:0000259" key="6">
    <source>
        <dbReference type="PROSITE" id="PS51747"/>
    </source>
</evidence>
<dbReference type="GO" id="GO:0008270">
    <property type="term" value="F:zinc ion binding"/>
    <property type="evidence" value="ECO:0007669"/>
    <property type="project" value="InterPro"/>
</dbReference>
<dbReference type="InterPro" id="IPR016193">
    <property type="entry name" value="Cytidine_deaminase-like"/>
</dbReference>
<evidence type="ECO:0000256" key="4">
    <source>
        <dbReference type="ARBA" id="ARBA00022833"/>
    </source>
</evidence>
<feature type="domain" description="CMP/dCMP-type deaminase" evidence="6">
    <location>
        <begin position="30"/>
        <end position="152"/>
    </location>
</feature>